<keyword evidence="2" id="KW-1185">Reference proteome</keyword>
<proteinExistence type="predicted"/>
<accession>A0A2P7QKQ3</accession>
<sequence length="174" mass="18678">MRKTLIAAIAAFALVIAGGAGWYVFSPGWTLRSMVAAAKARDEAAFSAYVDYPALRQDMKAELTARIEQESKKDGSPQAKLAGVMGLALIGPLVDRMVSPSAINQAFTRLTIEQPKDASTGKDERPEPVIRRQGLNRFVVAGKDMPDSGLVFARRGLGWKLVGIDLPPVKGPQA</sequence>
<dbReference type="Pfam" id="PF11159">
    <property type="entry name" value="DUF2939"/>
    <property type="match status" value="1"/>
</dbReference>
<reference evidence="1 2" key="1">
    <citation type="submission" date="2018-03" db="EMBL/GenBank/DDBJ databases">
        <title>The draft genome of Sphingosinicella sp. GL-C-18.</title>
        <authorList>
            <person name="Liu L."/>
            <person name="Li L."/>
            <person name="Liang L."/>
            <person name="Zhang X."/>
            <person name="Wang T."/>
        </authorList>
    </citation>
    <scope>NUCLEOTIDE SEQUENCE [LARGE SCALE GENOMIC DNA]</scope>
    <source>
        <strain evidence="1 2">GL-C-18</strain>
    </source>
</reference>
<dbReference type="OrthoDB" id="7406839at2"/>
<name>A0A2P7QKQ3_9SPHN</name>
<protein>
    <recommendedName>
        <fullName evidence="3">DUF2939 domain-containing protein</fullName>
    </recommendedName>
</protein>
<evidence type="ECO:0008006" key="3">
    <source>
        <dbReference type="Google" id="ProtNLM"/>
    </source>
</evidence>
<comment type="caution">
    <text evidence="1">The sequence shown here is derived from an EMBL/GenBank/DDBJ whole genome shotgun (WGS) entry which is preliminary data.</text>
</comment>
<dbReference type="AlphaFoldDB" id="A0A2P7QKQ3"/>
<dbReference type="EMBL" id="PXYI01000006">
    <property type="protein sequence ID" value="PSJ38543.1"/>
    <property type="molecule type" value="Genomic_DNA"/>
</dbReference>
<gene>
    <name evidence="1" type="ORF">C7I55_19155</name>
</gene>
<dbReference type="RefSeq" id="WP_106514611.1">
    <property type="nucleotide sequence ID" value="NZ_PXYI01000006.1"/>
</dbReference>
<dbReference type="InterPro" id="IPR021330">
    <property type="entry name" value="DUF2939"/>
</dbReference>
<evidence type="ECO:0000313" key="1">
    <source>
        <dbReference type="EMBL" id="PSJ38543.1"/>
    </source>
</evidence>
<evidence type="ECO:0000313" key="2">
    <source>
        <dbReference type="Proteomes" id="UP000241167"/>
    </source>
</evidence>
<dbReference type="Proteomes" id="UP000241167">
    <property type="component" value="Unassembled WGS sequence"/>
</dbReference>
<organism evidence="1 2">
    <name type="scientific">Allosphingosinicella deserti</name>
    <dbReference type="NCBI Taxonomy" id="2116704"/>
    <lineage>
        <taxon>Bacteria</taxon>
        <taxon>Pseudomonadati</taxon>
        <taxon>Pseudomonadota</taxon>
        <taxon>Alphaproteobacteria</taxon>
        <taxon>Sphingomonadales</taxon>
        <taxon>Sphingomonadaceae</taxon>
        <taxon>Allosphingosinicella</taxon>
    </lineage>
</organism>